<dbReference type="InterPro" id="IPR017853">
    <property type="entry name" value="GH"/>
</dbReference>
<sequence length="510" mass="55684">MGLGLMVFLPMVVLMGISIAQEDDEEDTPAEDPDVRDDPPEGEEVRRTGLFVSEDMFGTNAPYTVATDHGAPTSTFESAVDAFGLEEFRFPSGRAEDSGVEGEDWLDVTALTEDGALRPELTDFLEGVEGEVTLVISTTNAALEDYGEGLSDWAEMVLNEYGAKIAAFEIGNEYWARMGETEYGQRASIAVGELTEGIAAAQAGSPEILVQMGSVYGESEFGSDVDARGFVDRVNAANHTIIDQLSPEAMAHIDGVVEHYYWVRGATSFDDTSREYRYINIDLAVWEDRFDHELSFHVTEWNLRASNTACNGLLGMSVLVEMVENMVELGVDAAHVWPIVHNTTNDLGGPADDGHVDTDTQGRVTETLRGAVFDLMSDVLPGMELIEVDIPGAPDGFQVAAFERNGEFVFFLTNASLEQVDLDLDLTAIIPEIEVATGVQIGMDARSSDGTHWTPRHGRIEADYVEINGARHHYNEHDVQAVYTDYAFADGRAQASLLPFELLMIQATAA</sequence>
<name>A0A0P1ERC1_9RHOB</name>
<dbReference type="EMBL" id="CYPW01000024">
    <property type="protein sequence ID" value="CUH52883.1"/>
    <property type="molecule type" value="Genomic_DNA"/>
</dbReference>
<keyword evidence="4" id="KW-1185">Reference proteome</keyword>
<keyword evidence="2" id="KW-0732">Signal</keyword>
<dbReference type="RefSeq" id="WP_058240073.1">
    <property type="nucleotide sequence ID" value="NZ_CYPW01000024.1"/>
</dbReference>
<protein>
    <submittedName>
        <fullName evidence="3">Alpha-L-arabinofuranosidase</fullName>
    </submittedName>
</protein>
<feature type="region of interest" description="Disordered" evidence="1">
    <location>
        <begin position="22"/>
        <end position="47"/>
    </location>
</feature>
<feature type="compositionally biased region" description="Basic and acidic residues" evidence="1">
    <location>
        <begin position="36"/>
        <end position="47"/>
    </location>
</feature>
<dbReference type="STRING" id="321267.SHM7688_02330"/>
<feature type="compositionally biased region" description="Acidic residues" evidence="1">
    <location>
        <begin position="22"/>
        <end position="35"/>
    </location>
</feature>
<evidence type="ECO:0000256" key="1">
    <source>
        <dbReference type="SAM" id="MobiDB-lite"/>
    </source>
</evidence>
<dbReference type="Gene3D" id="3.20.20.80">
    <property type="entry name" value="Glycosidases"/>
    <property type="match status" value="1"/>
</dbReference>
<evidence type="ECO:0000313" key="3">
    <source>
        <dbReference type="EMBL" id="CUH52883.1"/>
    </source>
</evidence>
<dbReference type="OrthoDB" id="7433198at2"/>
<reference evidence="3 4" key="1">
    <citation type="submission" date="2015-09" db="EMBL/GenBank/DDBJ databases">
        <authorList>
            <consortium name="Swine Surveillance"/>
        </authorList>
    </citation>
    <scope>NUCLEOTIDE SEQUENCE [LARGE SCALE GENOMIC DNA]</scope>
    <source>
        <strain evidence="3 4">CECT 7688</strain>
    </source>
</reference>
<dbReference type="SUPFAM" id="SSF51445">
    <property type="entry name" value="(Trans)glycosidases"/>
    <property type="match status" value="1"/>
</dbReference>
<evidence type="ECO:0000256" key="2">
    <source>
        <dbReference type="SAM" id="SignalP"/>
    </source>
</evidence>
<feature type="signal peptide" evidence="2">
    <location>
        <begin position="1"/>
        <end position="20"/>
    </location>
</feature>
<organism evidence="3 4">
    <name type="scientific">Shimia marina</name>
    <dbReference type="NCBI Taxonomy" id="321267"/>
    <lineage>
        <taxon>Bacteria</taxon>
        <taxon>Pseudomonadati</taxon>
        <taxon>Pseudomonadota</taxon>
        <taxon>Alphaproteobacteria</taxon>
        <taxon>Rhodobacterales</taxon>
        <taxon>Roseobacteraceae</taxon>
    </lineage>
</organism>
<evidence type="ECO:0000313" key="4">
    <source>
        <dbReference type="Proteomes" id="UP000054823"/>
    </source>
</evidence>
<dbReference type="AlphaFoldDB" id="A0A0P1ERC1"/>
<proteinExistence type="predicted"/>
<accession>A0A0P1ERC1</accession>
<gene>
    <name evidence="3" type="ORF">SHM7688_02330</name>
</gene>
<feature type="chain" id="PRO_5006061813" evidence="2">
    <location>
        <begin position="21"/>
        <end position="510"/>
    </location>
</feature>
<dbReference type="Proteomes" id="UP000054823">
    <property type="component" value="Unassembled WGS sequence"/>
</dbReference>